<dbReference type="EMBL" id="SIJK02000108">
    <property type="protein sequence ID" value="MBP1468880.1"/>
    <property type="molecule type" value="Genomic_DNA"/>
</dbReference>
<dbReference type="GO" id="GO:0003964">
    <property type="term" value="F:RNA-directed DNA polymerase activity"/>
    <property type="evidence" value="ECO:0007669"/>
    <property type="project" value="UniProtKB-KW"/>
</dbReference>
<dbReference type="Pfam" id="PF00078">
    <property type="entry name" value="RVT_1"/>
    <property type="match status" value="1"/>
</dbReference>
<dbReference type="InterPro" id="IPR000477">
    <property type="entry name" value="RT_dom"/>
</dbReference>
<dbReference type="PANTHER" id="PTHR34047:SF8">
    <property type="entry name" value="PROTEIN YKFC"/>
    <property type="match status" value="1"/>
</dbReference>
<keyword evidence="3" id="KW-1185">Reference proteome</keyword>
<dbReference type="PANTHER" id="PTHR34047">
    <property type="entry name" value="NUCLEAR INTRON MATURASE 1, MITOCHONDRIAL-RELATED"/>
    <property type="match status" value="1"/>
</dbReference>
<dbReference type="EC" id="2.7.7.49" evidence="2"/>
<proteinExistence type="predicted"/>
<sequence>MSLTKMVEKQKALAELAQKHPAHRFTNLYSLLHWDYWMRSAADAVLARPGSSTAGVDGKTRDDFKKHYEEQLASLVGEMKTKTYQPTPVRRVYIPKGNGKMRPLGIPALRDRIVQEALRAILDPMYETDFHPHSYGFRKGRCTMDAVAVIMPLFNESNKHYYVIEGDIKSYFDTVHHRKLMQILRRRIGDQDVLDLIWKLLKAGVMEQGLFAETDEGVPQGGVISPLLANVYLNEFDKWAEERWELNPYERSKRRKAGRGNYRMVRYADDFVVVSNDTIEGVRQAREDIRHFLQTELHLDLSEEKTLITHVNNGFNFLGFHIQRVRPEGRWVVHLRPSEKAKDKVKRRIKELTTRGWTWLDEYTRLTSLNAIVKGWAEYYRYTSLLSDLEDITRYVWHRYLNWLLAKHKGSRSGELVKTKTKVIHNRTRWTATVREGDKTLEAYQWLPTRKELKRGRYPQKGRDGFPHPYLTEELRQVNFPMGELGPDEQLFLATVGVPNEKRGEPRTMAETKLRVKMRDSFQCVRCGNIRDLRVHHKRGTKSHRMDDLETLCLACHHAEHGYASKEQA</sequence>
<dbReference type="NCBIfam" id="TIGR04416">
    <property type="entry name" value="group_II_RT_mat"/>
    <property type="match status" value="1"/>
</dbReference>
<dbReference type="CDD" id="cd01651">
    <property type="entry name" value="RT_G2_intron"/>
    <property type="match status" value="1"/>
</dbReference>
<evidence type="ECO:0000313" key="3">
    <source>
        <dbReference type="Proteomes" id="UP001193081"/>
    </source>
</evidence>
<keyword evidence="2" id="KW-0548">Nucleotidyltransferase</keyword>
<dbReference type="InterPro" id="IPR003615">
    <property type="entry name" value="HNH_nuc"/>
</dbReference>
<feature type="domain" description="Reverse transcriptase" evidence="1">
    <location>
        <begin position="75"/>
        <end position="322"/>
    </location>
</feature>
<dbReference type="SUPFAM" id="SSF56672">
    <property type="entry name" value="DNA/RNA polymerases"/>
    <property type="match status" value="1"/>
</dbReference>
<dbReference type="InterPro" id="IPR013597">
    <property type="entry name" value="Mat_intron_G2"/>
</dbReference>
<dbReference type="InterPro" id="IPR043502">
    <property type="entry name" value="DNA/RNA_pol_sf"/>
</dbReference>
<keyword evidence="2" id="KW-0808">Transferase</keyword>
<name>A0ABS4DHH9_9CHLR</name>
<dbReference type="RefSeq" id="WP_167857604.1">
    <property type="nucleotide sequence ID" value="NZ_SIJK02000108.1"/>
</dbReference>
<evidence type="ECO:0000313" key="2">
    <source>
        <dbReference type="EMBL" id="MBP1468880.1"/>
    </source>
</evidence>
<dbReference type="InterPro" id="IPR051083">
    <property type="entry name" value="GrpII_Intron_Splice-Mob/Def"/>
</dbReference>
<comment type="caution">
    <text evidence="2">The sequence shown here is derived from an EMBL/GenBank/DDBJ whole genome shotgun (WGS) entry which is preliminary data.</text>
</comment>
<dbReference type="Proteomes" id="UP001193081">
    <property type="component" value="Unassembled WGS sequence"/>
</dbReference>
<protein>
    <submittedName>
        <fullName evidence="2">Group II intron reverse transcriptase/maturase</fullName>
        <ecNumber evidence="2">2.7.7.49</ecNumber>
    </submittedName>
</protein>
<dbReference type="PROSITE" id="PS50878">
    <property type="entry name" value="RT_POL"/>
    <property type="match status" value="1"/>
</dbReference>
<keyword evidence="2" id="KW-0695">RNA-directed DNA polymerase</keyword>
<dbReference type="CDD" id="cd00085">
    <property type="entry name" value="HNHc"/>
    <property type="match status" value="1"/>
</dbReference>
<gene>
    <name evidence="2" type="primary">ltrA</name>
    <name evidence="2" type="ORF">EYB53_024435</name>
</gene>
<accession>A0ABS4DHH9</accession>
<organism evidence="2 3">
    <name type="scientific">Candidatus Chloroploca mongolica</name>
    <dbReference type="NCBI Taxonomy" id="2528176"/>
    <lineage>
        <taxon>Bacteria</taxon>
        <taxon>Bacillati</taxon>
        <taxon>Chloroflexota</taxon>
        <taxon>Chloroflexia</taxon>
        <taxon>Chloroflexales</taxon>
        <taxon>Chloroflexineae</taxon>
        <taxon>Oscillochloridaceae</taxon>
        <taxon>Candidatus Chloroploca</taxon>
    </lineage>
</organism>
<evidence type="ECO:0000259" key="1">
    <source>
        <dbReference type="PROSITE" id="PS50878"/>
    </source>
</evidence>
<dbReference type="InterPro" id="IPR030931">
    <property type="entry name" value="Group_II_RT_mat"/>
</dbReference>
<reference evidence="2 3" key="1">
    <citation type="submission" date="2021-03" db="EMBL/GenBank/DDBJ databases">
        <authorList>
            <person name="Grouzdev D.S."/>
        </authorList>
    </citation>
    <scope>NUCLEOTIDE SEQUENCE [LARGE SCALE GENOMIC DNA]</scope>
    <source>
        <strain evidence="2 3">M50-1</strain>
    </source>
</reference>
<dbReference type="Pfam" id="PF08388">
    <property type="entry name" value="GIIM"/>
    <property type="match status" value="1"/>
</dbReference>